<evidence type="ECO:0000256" key="3">
    <source>
        <dbReference type="ARBA" id="ARBA00023027"/>
    </source>
</evidence>
<sequence>MWVFEETLADGSLLTKTINERHENTKYLPGYSIPENVIADPCLRSTVADADLLVFVLPHQFLRTISRQITGVLKPGARAISLIKGLDTQGNDIRLITDVIRETCLPAPASPGAEVVPMSVSALSGANVAHEVAAGQFCETTIGYHHTTSLSEALVWKALFNTPVFRVSCVPDLAGVELCGALKNVVALAAGFSDGMNQGGNTKAAVMRIGLLEIRDFAARFYRGIRHETFFESCGMADLITSCVGGRNWKVAREHAATGQDLASLEQTMLNGQKLQGILTAEEVYNFLSARGLLHSYPLFTAVHRICIGEIKASDMLKHI</sequence>
<evidence type="ECO:0000256" key="1">
    <source>
        <dbReference type="ARBA" id="ARBA00011009"/>
    </source>
</evidence>
<dbReference type="OMA" id="YDTPPMD"/>
<accession>A0A058Z6Y8</accession>
<dbReference type="FunFam" id="1.10.1040.10:FF:000004">
    <property type="entry name" value="Glycerol-3-phosphate dehydrogenase [NAD(+)]"/>
    <property type="match status" value="1"/>
</dbReference>
<proteinExistence type="inferred from homology"/>
<dbReference type="SUPFAM" id="SSF51735">
    <property type="entry name" value="NAD(P)-binding Rossmann-fold domains"/>
    <property type="match status" value="1"/>
</dbReference>
<evidence type="ECO:0000256" key="8">
    <source>
        <dbReference type="RuleBase" id="RU000437"/>
    </source>
</evidence>
<evidence type="ECO:0000259" key="11">
    <source>
        <dbReference type="Pfam" id="PF07479"/>
    </source>
</evidence>
<evidence type="ECO:0000256" key="2">
    <source>
        <dbReference type="ARBA" id="ARBA00023002"/>
    </source>
</evidence>
<dbReference type="eggNOG" id="KOG2711">
    <property type="taxonomic scope" value="Eukaryota"/>
</dbReference>
<dbReference type="InterPro" id="IPR013328">
    <property type="entry name" value="6PGD_dom2"/>
</dbReference>
<dbReference type="Gene3D" id="1.10.1040.10">
    <property type="entry name" value="N-(1-d-carboxylethyl)-l-norvaline Dehydrogenase, domain 2"/>
    <property type="match status" value="1"/>
</dbReference>
<dbReference type="RefSeq" id="XP_009495611.1">
    <property type="nucleotide sequence ID" value="XM_009497336.1"/>
</dbReference>
<dbReference type="InterPro" id="IPR017751">
    <property type="entry name" value="G3P_DH_NAD-dep_euk"/>
</dbReference>
<dbReference type="SUPFAM" id="SSF48179">
    <property type="entry name" value="6-phosphogluconate dehydrogenase C-terminal domain-like"/>
    <property type="match status" value="1"/>
</dbReference>
<evidence type="ECO:0000256" key="7">
    <source>
        <dbReference type="PIRSR" id="PIRSR000114-3"/>
    </source>
</evidence>
<dbReference type="STRING" id="691883.A0A058Z6Y8"/>
<feature type="binding site" evidence="7">
    <location>
        <position position="61"/>
    </location>
    <ligand>
        <name>NAD(+)</name>
        <dbReference type="ChEBI" id="CHEBI:57540"/>
    </ligand>
</feature>
<dbReference type="Proteomes" id="UP000030693">
    <property type="component" value="Unassembled WGS sequence"/>
</dbReference>
<evidence type="ECO:0000256" key="5">
    <source>
        <dbReference type="PIRSR" id="PIRSR000114-1"/>
    </source>
</evidence>
<comment type="similarity">
    <text evidence="1 8">Belongs to the NAD-dependent glycerol-3-phosphate dehydrogenase family.</text>
</comment>
<dbReference type="GeneID" id="20528198"/>
<feature type="binding site" evidence="7">
    <location>
        <position position="274"/>
    </location>
    <ligand>
        <name>NAD(+)</name>
        <dbReference type="ChEBI" id="CHEBI:57540"/>
    </ligand>
</feature>
<keyword evidence="13" id="KW-1185">Reference proteome</keyword>
<feature type="binding site" evidence="6">
    <location>
        <begin position="247"/>
        <end position="248"/>
    </location>
    <ligand>
        <name>substrate</name>
    </ligand>
</feature>
<evidence type="ECO:0000256" key="4">
    <source>
        <dbReference type="ARBA" id="ARBA00048683"/>
    </source>
</evidence>
<keyword evidence="3 7" id="KW-0520">NAD</keyword>
<evidence type="ECO:0000313" key="12">
    <source>
        <dbReference type="EMBL" id="KCV70005.1"/>
    </source>
</evidence>
<feature type="binding site" evidence="6">
    <location>
        <position position="84"/>
    </location>
    <ligand>
        <name>substrate</name>
    </ligand>
</feature>
<feature type="binding site" evidence="7">
    <location>
        <position position="276"/>
    </location>
    <ligand>
        <name>NAD(+)</name>
        <dbReference type="ChEBI" id="CHEBI:57540"/>
    </ligand>
</feature>
<feature type="domain" description="Glycerol-3-phosphate dehydrogenase NAD-dependent C-terminal" evidence="11">
    <location>
        <begin position="172"/>
        <end position="317"/>
    </location>
</feature>
<dbReference type="InterPro" id="IPR036291">
    <property type="entry name" value="NAD(P)-bd_dom_sf"/>
</dbReference>
<dbReference type="GO" id="GO:0051287">
    <property type="term" value="F:NAD binding"/>
    <property type="evidence" value="ECO:0007669"/>
    <property type="project" value="UniProtKB-UniRule"/>
</dbReference>
<reference evidence="12" key="1">
    <citation type="submission" date="2013-04" db="EMBL/GenBank/DDBJ databases">
        <title>The Genome Sequence of Fonticula alba ATCC 38817.</title>
        <authorList>
            <consortium name="The Broad Institute Genomics Platform"/>
            <person name="Russ C."/>
            <person name="Cuomo C."/>
            <person name="Burger G."/>
            <person name="Gray M.W."/>
            <person name="Holland P.W.H."/>
            <person name="King N."/>
            <person name="Lang F.B.F."/>
            <person name="Roger A.J."/>
            <person name="Ruiz-Trillo I."/>
            <person name="Brown M."/>
            <person name="Walker B."/>
            <person name="Young S."/>
            <person name="Zeng Q."/>
            <person name="Gargeya S."/>
            <person name="Fitzgerald M."/>
            <person name="Haas B."/>
            <person name="Abouelleil A."/>
            <person name="Allen A.W."/>
            <person name="Alvarado L."/>
            <person name="Arachchi H.M."/>
            <person name="Berlin A.M."/>
            <person name="Chapman S.B."/>
            <person name="Gainer-Dewar J."/>
            <person name="Goldberg J."/>
            <person name="Griggs A."/>
            <person name="Gujja S."/>
            <person name="Hansen M."/>
            <person name="Howarth C."/>
            <person name="Imamovic A."/>
            <person name="Ireland A."/>
            <person name="Larimer J."/>
            <person name="McCowan C."/>
            <person name="Murphy C."/>
            <person name="Pearson M."/>
            <person name="Poon T.W."/>
            <person name="Priest M."/>
            <person name="Roberts A."/>
            <person name="Saif S."/>
            <person name="Shea T."/>
            <person name="Sisk P."/>
            <person name="Sykes S."/>
            <person name="Wortman J."/>
            <person name="Nusbaum C."/>
            <person name="Birren B."/>
        </authorList>
    </citation>
    <scope>NUCLEOTIDE SEQUENCE [LARGE SCALE GENOMIC DNA]</scope>
    <source>
        <strain evidence="12">ATCC 38817</strain>
    </source>
</reference>
<dbReference type="PROSITE" id="PS00957">
    <property type="entry name" value="NAD_G3PDH"/>
    <property type="match status" value="1"/>
</dbReference>
<gene>
    <name evidence="12" type="ORF">H696_03473</name>
</gene>
<protein>
    <recommendedName>
        <fullName evidence="9">Glycerol-3-phosphate dehydrogenase [NAD(+)]</fullName>
        <ecNumber evidence="9">1.1.1.8</ecNumber>
    </recommendedName>
</protein>
<keyword evidence="2 8" id="KW-0560">Oxidoreductase</keyword>
<dbReference type="PANTHER" id="PTHR11728">
    <property type="entry name" value="GLYCEROL-3-PHOSPHATE DEHYDROGENASE"/>
    <property type="match status" value="1"/>
</dbReference>
<dbReference type="InterPro" id="IPR008927">
    <property type="entry name" value="6-PGluconate_DH-like_C_sf"/>
</dbReference>
<dbReference type="EMBL" id="KB932205">
    <property type="protein sequence ID" value="KCV70005.1"/>
    <property type="molecule type" value="Genomic_DNA"/>
</dbReference>
<feature type="active site" description="Proton acceptor" evidence="5">
    <location>
        <position position="183"/>
    </location>
</feature>
<dbReference type="GO" id="GO:0005829">
    <property type="term" value="C:cytosol"/>
    <property type="evidence" value="ECO:0007669"/>
    <property type="project" value="TreeGrafter"/>
</dbReference>
<feature type="binding site" evidence="7">
    <location>
        <position position="247"/>
    </location>
    <ligand>
        <name>NAD(+)</name>
        <dbReference type="ChEBI" id="CHEBI:57540"/>
    </ligand>
</feature>
<dbReference type="GO" id="GO:0046168">
    <property type="term" value="P:glycerol-3-phosphate catabolic process"/>
    <property type="evidence" value="ECO:0007669"/>
    <property type="project" value="UniProtKB-UniRule"/>
</dbReference>
<dbReference type="GO" id="GO:0005634">
    <property type="term" value="C:nucleus"/>
    <property type="evidence" value="ECO:0007669"/>
    <property type="project" value="TreeGrafter"/>
</dbReference>
<dbReference type="GO" id="GO:0042803">
    <property type="term" value="F:protein homodimerization activity"/>
    <property type="evidence" value="ECO:0007669"/>
    <property type="project" value="InterPro"/>
</dbReference>
<dbReference type="Gene3D" id="3.40.50.720">
    <property type="entry name" value="NAD(P)-binding Rossmann-like Domain"/>
    <property type="match status" value="1"/>
</dbReference>
<dbReference type="OrthoDB" id="10263760at2759"/>
<dbReference type="AlphaFoldDB" id="A0A058Z6Y8"/>
<dbReference type="Pfam" id="PF07479">
    <property type="entry name" value="NAD_Gly3P_dh_C"/>
    <property type="match status" value="1"/>
</dbReference>
<dbReference type="NCBIfam" id="TIGR03376">
    <property type="entry name" value="glycerol3P_DH"/>
    <property type="match status" value="1"/>
</dbReference>
<dbReference type="EC" id="1.1.1.8" evidence="9"/>
<evidence type="ECO:0000313" key="13">
    <source>
        <dbReference type="Proteomes" id="UP000030693"/>
    </source>
</evidence>
<evidence type="ECO:0000256" key="9">
    <source>
        <dbReference type="RuleBase" id="RU361243"/>
    </source>
</evidence>
<dbReference type="GO" id="GO:0141152">
    <property type="term" value="F:glycerol-3-phosphate dehydrogenase (NAD+) activity"/>
    <property type="evidence" value="ECO:0007669"/>
    <property type="project" value="UniProtKB-UniRule"/>
</dbReference>
<feature type="binding site" evidence="7">
    <location>
        <position position="129"/>
    </location>
    <ligand>
        <name>NAD(+)</name>
        <dbReference type="ChEBI" id="CHEBI:57540"/>
    </ligand>
</feature>
<dbReference type="PANTHER" id="PTHR11728:SF8">
    <property type="entry name" value="GLYCEROL-3-PHOSPHATE DEHYDROGENASE [NAD(+)]-RELATED"/>
    <property type="match status" value="1"/>
</dbReference>
<name>A0A058Z6Y8_FONAL</name>
<dbReference type="InterPro" id="IPR011128">
    <property type="entry name" value="G3P_DH_NAD-dep_N"/>
</dbReference>
<dbReference type="GO" id="GO:0005975">
    <property type="term" value="P:carbohydrate metabolic process"/>
    <property type="evidence" value="ECO:0007669"/>
    <property type="project" value="InterPro"/>
</dbReference>
<dbReference type="InterPro" id="IPR006109">
    <property type="entry name" value="G3P_DH_NAD-dep_C"/>
</dbReference>
<feature type="binding site" evidence="7">
    <location>
        <position position="4"/>
    </location>
    <ligand>
        <name>NAD(+)</name>
        <dbReference type="ChEBI" id="CHEBI:57540"/>
    </ligand>
</feature>
<organism evidence="12">
    <name type="scientific">Fonticula alba</name>
    <name type="common">Slime mold</name>
    <dbReference type="NCBI Taxonomy" id="691883"/>
    <lineage>
        <taxon>Eukaryota</taxon>
        <taxon>Rotosphaerida</taxon>
        <taxon>Fonticulaceae</taxon>
        <taxon>Fonticula</taxon>
    </lineage>
</organism>
<dbReference type="PIRSF" id="PIRSF000114">
    <property type="entry name" value="Glycerol-3-P_dh"/>
    <property type="match status" value="1"/>
</dbReference>
<feature type="domain" description="Glycerol-3-phosphate dehydrogenase NAD-dependent N-terminal" evidence="10">
    <location>
        <begin position="1"/>
        <end position="147"/>
    </location>
</feature>
<dbReference type="Pfam" id="PF01210">
    <property type="entry name" value="NAD_Gly3P_dh_N"/>
    <property type="match status" value="1"/>
</dbReference>
<dbReference type="PRINTS" id="PR00077">
    <property type="entry name" value="GPDHDRGNASE"/>
</dbReference>
<evidence type="ECO:0000259" key="10">
    <source>
        <dbReference type="Pfam" id="PF01210"/>
    </source>
</evidence>
<dbReference type="InterPro" id="IPR006168">
    <property type="entry name" value="G3P_DH_NAD-dep"/>
</dbReference>
<evidence type="ECO:0000256" key="6">
    <source>
        <dbReference type="PIRSR" id="PIRSR000114-2"/>
    </source>
</evidence>
<comment type="catalytic activity">
    <reaction evidence="4 9">
        <text>sn-glycerol 3-phosphate + NAD(+) = dihydroxyacetone phosphate + NADH + H(+)</text>
        <dbReference type="Rhea" id="RHEA:11092"/>
        <dbReference type="ChEBI" id="CHEBI:15378"/>
        <dbReference type="ChEBI" id="CHEBI:57540"/>
        <dbReference type="ChEBI" id="CHEBI:57597"/>
        <dbReference type="ChEBI" id="CHEBI:57642"/>
        <dbReference type="ChEBI" id="CHEBI:57945"/>
        <dbReference type="EC" id="1.1.1.8"/>
    </reaction>
</comment>